<gene>
    <name evidence="1" type="ORF">ETQ85_20485</name>
</gene>
<dbReference type="Proteomes" id="UP000389128">
    <property type="component" value="Unassembled WGS sequence"/>
</dbReference>
<organism evidence="1 2">
    <name type="scientific">Zoogloea oleivorans</name>
    <dbReference type="NCBI Taxonomy" id="1552750"/>
    <lineage>
        <taxon>Bacteria</taxon>
        <taxon>Pseudomonadati</taxon>
        <taxon>Pseudomonadota</taxon>
        <taxon>Betaproteobacteria</taxon>
        <taxon>Rhodocyclales</taxon>
        <taxon>Zoogloeaceae</taxon>
        <taxon>Zoogloea</taxon>
    </lineage>
</organism>
<evidence type="ECO:0000313" key="2">
    <source>
        <dbReference type="Proteomes" id="UP000389128"/>
    </source>
</evidence>
<protein>
    <recommendedName>
        <fullName evidence="3">7-cyano-7-deazaguanine synthase</fullName>
    </recommendedName>
</protein>
<comment type="caution">
    <text evidence="1">The sequence shown here is derived from an EMBL/GenBank/DDBJ whole genome shotgun (WGS) entry which is preliminary data.</text>
</comment>
<proteinExistence type="predicted"/>
<accession>A0A6C2CJA5</accession>
<dbReference type="EMBL" id="SDKK01000024">
    <property type="protein sequence ID" value="TYC53968.1"/>
    <property type="molecule type" value="Genomic_DNA"/>
</dbReference>
<dbReference type="NCBIfam" id="NF041925">
    <property type="entry name" value="QatC"/>
    <property type="match status" value="1"/>
</dbReference>
<sequence length="457" mass="49555">MNRHLLAGRYGPDDQISIPSASDEQVTYLQLVAGEKSLDHGIGAALTSLKALGVFPSEIGLDLLVLAAHVHAADTRISRAEQSQDSWTREIRLVVPVSDPNRWNAAAQTIKRTLDFLTGDRWMIGFRSRPERFAEIITPPETLLPPAFDTVSLFSGGLDSLIGAIDLLEQGRTPLLVSHAGEGATSDAQNALFAALKKQYSGNVFDRLRVWMLFPAELVQGVGSENSTRGRSFLFFALGVFAGTGLRTDFVLGVPENGLIALNVPLDPLRLGSNSTRTTHPYYIARWNDLLGALGISGRVENPYWSMTKGEMASACANPSLLRALVPHALSCAHPSNARHLGIKGRGIEQCGYCLPCLIRRAALNAAFGRGNDATEYTLSDLLAHPLDTRESNGQQVRSFQFAIERLRAAPHLAKLLIHKPGSLADETLRLDQLAAVYQRGLAEVGQLIEGVETAPD</sequence>
<dbReference type="AlphaFoldDB" id="A0A6C2CJA5"/>
<dbReference type="RefSeq" id="WP_148580943.1">
    <property type="nucleotide sequence ID" value="NZ_SDKK01000024.1"/>
</dbReference>
<dbReference type="InterPro" id="IPR014729">
    <property type="entry name" value="Rossmann-like_a/b/a_fold"/>
</dbReference>
<keyword evidence="2" id="KW-1185">Reference proteome</keyword>
<dbReference type="Gene3D" id="3.40.50.620">
    <property type="entry name" value="HUPs"/>
    <property type="match status" value="1"/>
</dbReference>
<reference evidence="1 2" key="1">
    <citation type="submission" date="2019-01" db="EMBL/GenBank/DDBJ databases">
        <title>Zoogloea oleivorans genome sequencing and assembly.</title>
        <authorList>
            <person name="Tancsics A."/>
            <person name="Farkas M."/>
            <person name="Kriszt B."/>
            <person name="Maroti G."/>
            <person name="Horvath B."/>
        </authorList>
    </citation>
    <scope>NUCLEOTIDE SEQUENCE [LARGE SCALE GENOMIC DNA]</scope>
    <source>
        <strain evidence="1 2">Buc</strain>
    </source>
</reference>
<name>A0A6C2CJA5_9RHOO</name>
<dbReference type="OrthoDB" id="9789567at2"/>
<dbReference type="InterPro" id="IPR049676">
    <property type="entry name" value="QatC"/>
</dbReference>
<evidence type="ECO:0000313" key="1">
    <source>
        <dbReference type="EMBL" id="TYC53968.1"/>
    </source>
</evidence>
<evidence type="ECO:0008006" key="3">
    <source>
        <dbReference type="Google" id="ProtNLM"/>
    </source>
</evidence>